<proteinExistence type="predicted"/>
<name>A0A1G4AU10_9PEZI</name>
<organism evidence="1 2">
    <name type="scientific">Colletotrichum orchidophilum</name>
    <dbReference type="NCBI Taxonomy" id="1209926"/>
    <lineage>
        <taxon>Eukaryota</taxon>
        <taxon>Fungi</taxon>
        <taxon>Dikarya</taxon>
        <taxon>Ascomycota</taxon>
        <taxon>Pezizomycotina</taxon>
        <taxon>Sordariomycetes</taxon>
        <taxon>Hypocreomycetidae</taxon>
        <taxon>Glomerellales</taxon>
        <taxon>Glomerellaceae</taxon>
        <taxon>Colletotrichum</taxon>
    </lineage>
</organism>
<dbReference type="AlphaFoldDB" id="A0A1G4AU10"/>
<protein>
    <submittedName>
        <fullName evidence="1">Uncharacterized protein</fullName>
    </submittedName>
</protein>
<keyword evidence="2" id="KW-1185">Reference proteome</keyword>
<sequence>MNLEQCTDRTAEAFARAEDTTRAVPTRLSVTHKKCRTRTDDPKRKTLFWEFGHQDAQADAGAAFSNGRGTCSARGACGASEPKNALSSAGPLAGNFDECIDERKCFPTSFNQIPQFI</sequence>
<evidence type="ECO:0000313" key="1">
    <source>
        <dbReference type="EMBL" id="OHE92542.1"/>
    </source>
</evidence>
<reference evidence="1 2" key="1">
    <citation type="submission" date="2016-09" db="EMBL/GenBank/DDBJ databases">
        <authorList>
            <person name="Capua I."/>
            <person name="De Benedictis P."/>
            <person name="Joannis T."/>
            <person name="Lombin L.H."/>
            <person name="Cattoli G."/>
        </authorList>
    </citation>
    <scope>NUCLEOTIDE SEQUENCE [LARGE SCALE GENOMIC DNA]</scope>
    <source>
        <strain evidence="1 2">IMI 309357</strain>
    </source>
</reference>
<dbReference type="RefSeq" id="XP_022469711.1">
    <property type="nucleotide sequence ID" value="XM_022623742.1"/>
</dbReference>
<dbReference type="OrthoDB" id="4804352at2759"/>
<dbReference type="Proteomes" id="UP000176998">
    <property type="component" value="Unassembled WGS sequence"/>
</dbReference>
<dbReference type="GeneID" id="34565252"/>
<dbReference type="EMBL" id="MJBS01000144">
    <property type="protein sequence ID" value="OHE92542.1"/>
    <property type="molecule type" value="Genomic_DNA"/>
</dbReference>
<accession>A0A1G4AU10</accession>
<gene>
    <name evidence="1" type="ORF">CORC01_12121</name>
</gene>
<comment type="caution">
    <text evidence="1">The sequence shown here is derived from an EMBL/GenBank/DDBJ whole genome shotgun (WGS) entry which is preliminary data.</text>
</comment>
<evidence type="ECO:0000313" key="2">
    <source>
        <dbReference type="Proteomes" id="UP000176998"/>
    </source>
</evidence>